<protein>
    <submittedName>
        <fullName evidence="1">Uncharacterized protein</fullName>
    </submittedName>
</protein>
<name>A0AAV4BVG5_9GAST</name>
<gene>
    <name evidence="1" type="ORF">PoB_004971300</name>
</gene>
<evidence type="ECO:0000313" key="1">
    <source>
        <dbReference type="EMBL" id="GFO23208.1"/>
    </source>
</evidence>
<keyword evidence="2" id="KW-1185">Reference proteome</keyword>
<accession>A0AAV4BVG5</accession>
<dbReference type="EMBL" id="BLXT01005502">
    <property type="protein sequence ID" value="GFO23208.1"/>
    <property type="molecule type" value="Genomic_DNA"/>
</dbReference>
<evidence type="ECO:0000313" key="2">
    <source>
        <dbReference type="Proteomes" id="UP000735302"/>
    </source>
</evidence>
<comment type="caution">
    <text evidence="1">The sequence shown here is derived from an EMBL/GenBank/DDBJ whole genome shotgun (WGS) entry which is preliminary data.</text>
</comment>
<dbReference type="Proteomes" id="UP000735302">
    <property type="component" value="Unassembled WGS sequence"/>
</dbReference>
<reference evidence="1 2" key="1">
    <citation type="journal article" date="2021" name="Elife">
        <title>Chloroplast acquisition without the gene transfer in kleptoplastic sea slugs, Plakobranchus ocellatus.</title>
        <authorList>
            <person name="Maeda T."/>
            <person name="Takahashi S."/>
            <person name="Yoshida T."/>
            <person name="Shimamura S."/>
            <person name="Takaki Y."/>
            <person name="Nagai Y."/>
            <person name="Toyoda A."/>
            <person name="Suzuki Y."/>
            <person name="Arimoto A."/>
            <person name="Ishii H."/>
            <person name="Satoh N."/>
            <person name="Nishiyama T."/>
            <person name="Hasebe M."/>
            <person name="Maruyama T."/>
            <person name="Minagawa J."/>
            <person name="Obokata J."/>
            <person name="Shigenobu S."/>
        </authorList>
    </citation>
    <scope>NUCLEOTIDE SEQUENCE [LARGE SCALE GENOMIC DNA]</scope>
</reference>
<organism evidence="1 2">
    <name type="scientific">Plakobranchus ocellatus</name>
    <dbReference type="NCBI Taxonomy" id="259542"/>
    <lineage>
        <taxon>Eukaryota</taxon>
        <taxon>Metazoa</taxon>
        <taxon>Spiralia</taxon>
        <taxon>Lophotrochozoa</taxon>
        <taxon>Mollusca</taxon>
        <taxon>Gastropoda</taxon>
        <taxon>Heterobranchia</taxon>
        <taxon>Euthyneura</taxon>
        <taxon>Panpulmonata</taxon>
        <taxon>Sacoglossa</taxon>
        <taxon>Placobranchoidea</taxon>
        <taxon>Plakobranchidae</taxon>
        <taxon>Plakobranchus</taxon>
    </lineage>
</organism>
<proteinExistence type="predicted"/>
<sequence>MKNESATTPPPHLLQFAVSYGRSAKTSQPGKSPNFYWRSNRLPPHARASSRTVMPGVTVILEMSGAPGSLPSLGACHLLPRCCSPNFPVIWLTDCSYFILSTVPVVSLYGPML</sequence>
<dbReference type="AlphaFoldDB" id="A0AAV4BVG5"/>